<feature type="domain" description="Glycoside hydrolase family 42 N-terminal" evidence="3">
    <location>
        <begin position="137"/>
        <end position="258"/>
    </location>
</feature>
<name>A0ABR7CNE9_9BACT</name>
<accession>A0ABR7CNE9</accession>
<dbReference type="InterPro" id="IPR017853">
    <property type="entry name" value="GH"/>
</dbReference>
<protein>
    <submittedName>
        <fullName evidence="4">Beta-galactosidase</fullName>
    </submittedName>
</protein>
<sequence>MPILAWHSIPSDCTTLERFREMKETGITHSFTSYPDADAMQRALDTAQAAGVKLIVSCPELEKEPEATVKRFMNHPATAGYFLRDEPNTESFAELGQWAKRIRATDDAHFCYLNLLPTYASLEALKADSYRDYVHRFDQEVPLQLLSFDHYPVVGRTLRPDYYENLEIFSDEARLAGKPFWAFSLATAHDPYPIPDLAQMRLQMFSNLAYGAQGLQYFTYWTPGKNPNWNFHHGPIGLDGKRTDVYDKVTELNREIKALTGVFLGAKVLSVRHTGDTIPQGTTPLAELPASVKKLQTTGTGAVVSELQNGDNRFLVIVNRDFNDRMQLDIELDPSAKRILKDGSIVPASLYSSTLMVEPGDAVIYMLQ</sequence>
<keyword evidence="1" id="KW-0378">Hydrolase</keyword>
<evidence type="ECO:0000259" key="3">
    <source>
        <dbReference type="Pfam" id="PF02449"/>
    </source>
</evidence>
<evidence type="ECO:0000256" key="2">
    <source>
        <dbReference type="ARBA" id="ARBA00023295"/>
    </source>
</evidence>
<keyword evidence="5" id="KW-1185">Reference proteome</keyword>
<gene>
    <name evidence="4" type="ORF">H8S08_08645</name>
</gene>
<dbReference type="Proteomes" id="UP000636891">
    <property type="component" value="Unassembled WGS sequence"/>
</dbReference>
<proteinExistence type="predicted"/>
<dbReference type="InterPro" id="IPR013529">
    <property type="entry name" value="Glyco_hydro_42_N"/>
</dbReference>
<evidence type="ECO:0000313" key="5">
    <source>
        <dbReference type="Proteomes" id="UP000636891"/>
    </source>
</evidence>
<reference evidence="4 5" key="1">
    <citation type="submission" date="2020-08" db="EMBL/GenBank/DDBJ databases">
        <title>Genome public.</title>
        <authorList>
            <person name="Liu C."/>
            <person name="Sun Q."/>
        </authorList>
    </citation>
    <scope>NUCLEOTIDE SEQUENCE [LARGE SCALE GENOMIC DNA]</scope>
    <source>
        <strain evidence="4 5">New-7</strain>
    </source>
</reference>
<dbReference type="Pfam" id="PF02449">
    <property type="entry name" value="Glyco_hydro_42"/>
    <property type="match status" value="1"/>
</dbReference>
<organism evidence="4 5">
    <name type="scientific">Alistipes hominis</name>
    <dbReference type="NCBI Taxonomy" id="2763015"/>
    <lineage>
        <taxon>Bacteria</taxon>
        <taxon>Pseudomonadati</taxon>
        <taxon>Bacteroidota</taxon>
        <taxon>Bacteroidia</taxon>
        <taxon>Bacteroidales</taxon>
        <taxon>Rikenellaceae</taxon>
        <taxon>Alistipes</taxon>
    </lineage>
</organism>
<dbReference type="Gene3D" id="3.20.20.80">
    <property type="entry name" value="Glycosidases"/>
    <property type="match status" value="1"/>
</dbReference>
<evidence type="ECO:0000256" key="1">
    <source>
        <dbReference type="ARBA" id="ARBA00022801"/>
    </source>
</evidence>
<evidence type="ECO:0000313" key="4">
    <source>
        <dbReference type="EMBL" id="MBC5617082.1"/>
    </source>
</evidence>
<dbReference type="EMBL" id="JACOOK010000004">
    <property type="protein sequence ID" value="MBC5617082.1"/>
    <property type="molecule type" value="Genomic_DNA"/>
</dbReference>
<dbReference type="SUPFAM" id="SSF51445">
    <property type="entry name" value="(Trans)glycosidases"/>
    <property type="match status" value="1"/>
</dbReference>
<keyword evidence="2" id="KW-0326">Glycosidase</keyword>
<comment type="caution">
    <text evidence="4">The sequence shown here is derived from an EMBL/GenBank/DDBJ whole genome shotgun (WGS) entry which is preliminary data.</text>
</comment>